<dbReference type="SMART" id="SM00709">
    <property type="entry name" value="Zpr1"/>
    <property type="match status" value="1"/>
</dbReference>
<comment type="similarity">
    <text evidence="1">Belongs to the ZPR1 family.</text>
</comment>
<sequence>MRRVIVAPCPVCSTEIQYIYQTERIPYFSEVMLASAICECGFRSVDTLVLGDGEPVRYTLEINSAEDLNSRVIRSSQGTIEIPEFGVLIEPGPMCEAFISNVEGVIFRIIKVLDNILLSADEEQKKNTLALKERLLNACEGKEPFRLIIQDMDGNSGIVNKKAVKSEPIPYDIEDECDE</sequence>
<dbReference type="Pfam" id="PF22794">
    <property type="entry name" value="jr-ZPR1"/>
    <property type="match status" value="1"/>
</dbReference>
<dbReference type="GO" id="GO:0008270">
    <property type="term" value="F:zinc ion binding"/>
    <property type="evidence" value="ECO:0007669"/>
    <property type="project" value="UniProtKB-KW"/>
</dbReference>
<keyword evidence="4" id="KW-0862">Zinc</keyword>
<gene>
    <name evidence="6" type="ORF">F1737_00195</name>
</gene>
<feature type="domain" description="Zinc finger ZPR1-type" evidence="5">
    <location>
        <begin position="7"/>
        <end position="160"/>
    </location>
</feature>
<keyword evidence="3" id="KW-0863">Zinc-finger</keyword>
<dbReference type="Pfam" id="PF03367">
    <property type="entry name" value="Zn_ribbon_ZPR1"/>
    <property type="match status" value="1"/>
</dbReference>
<dbReference type="PANTHER" id="PTHR10876:SF0">
    <property type="entry name" value="ZINC FINGER PROTEIN ZPR1"/>
    <property type="match status" value="1"/>
</dbReference>
<evidence type="ECO:0000256" key="1">
    <source>
        <dbReference type="ARBA" id="ARBA00008354"/>
    </source>
</evidence>
<dbReference type="NCBIfam" id="TIGR00340">
    <property type="entry name" value="zpr1_rel"/>
    <property type="match status" value="1"/>
</dbReference>
<dbReference type="Proteomes" id="UP001301797">
    <property type="component" value="Chromosome"/>
</dbReference>
<dbReference type="RefSeq" id="WP_317136772.1">
    <property type="nucleotide sequence ID" value="NZ_CP043875.1"/>
</dbReference>
<dbReference type="EMBL" id="CP043875">
    <property type="protein sequence ID" value="WOF15205.1"/>
    <property type="molecule type" value="Genomic_DNA"/>
</dbReference>
<keyword evidence="2" id="KW-0479">Metal-binding</keyword>
<dbReference type="NCBIfam" id="TIGR00310">
    <property type="entry name" value="ZPR1_znf"/>
    <property type="match status" value="1"/>
</dbReference>
<proteinExistence type="inferred from homology"/>
<dbReference type="Gene3D" id="2.60.120.1040">
    <property type="entry name" value="ZPR1, A/B domain"/>
    <property type="match status" value="1"/>
</dbReference>
<evidence type="ECO:0000313" key="6">
    <source>
        <dbReference type="EMBL" id="WOF15205.1"/>
    </source>
</evidence>
<evidence type="ECO:0000256" key="3">
    <source>
        <dbReference type="ARBA" id="ARBA00022771"/>
    </source>
</evidence>
<evidence type="ECO:0000313" key="7">
    <source>
        <dbReference type="Proteomes" id="UP001301797"/>
    </source>
</evidence>
<keyword evidence="7" id="KW-1185">Reference proteome</keyword>
<evidence type="ECO:0000259" key="5">
    <source>
        <dbReference type="SMART" id="SM00709"/>
    </source>
</evidence>
<reference evidence="6 7" key="1">
    <citation type="submission" date="2019-09" db="EMBL/GenBank/DDBJ databases">
        <title>The complete genome of Methanoplanus sp. FWC-SCC4.</title>
        <authorList>
            <person name="Chen S.-C."/>
            <person name="Zhou Y.-Z."/>
            <person name="Lai M.-C."/>
        </authorList>
    </citation>
    <scope>NUCLEOTIDE SEQUENCE [LARGE SCALE GENOMIC DNA]</scope>
    <source>
        <strain evidence="6 7">FWC-SCC4</strain>
    </source>
</reference>
<accession>A0AA97F991</accession>
<dbReference type="KEGG" id="mefw:F1737_00195"/>
<evidence type="ECO:0000256" key="4">
    <source>
        <dbReference type="ARBA" id="ARBA00022833"/>
    </source>
</evidence>
<protein>
    <submittedName>
        <fullName evidence="6">ZPR1 zinc finger domain-containing protein</fullName>
    </submittedName>
</protein>
<dbReference type="InterPro" id="IPR040141">
    <property type="entry name" value="ZPR1"/>
</dbReference>
<dbReference type="InterPro" id="IPR042451">
    <property type="entry name" value="ZPR1_A/B_dom"/>
</dbReference>
<dbReference type="InterPro" id="IPR004457">
    <property type="entry name" value="Znf_ZPR1"/>
</dbReference>
<evidence type="ECO:0000256" key="2">
    <source>
        <dbReference type="ARBA" id="ARBA00022723"/>
    </source>
</evidence>
<organism evidence="6 7">
    <name type="scientific">Methanochimaera problematica</name>
    <dbReference type="NCBI Taxonomy" id="2609417"/>
    <lineage>
        <taxon>Archaea</taxon>
        <taxon>Methanobacteriati</taxon>
        <taxon>Methanobacteriota</taxon>
        <taxon>Stenosarchaea group</taxon>
        <taxon>Methanomicrobia</taxon>
        <taxon>Methanomicrobiales</taxon>
        <taxon>Methanomicrobiaceae</taxon>
        <taxon>Methanochimaera</taxon>
    </lineage>
</organism>
<dbReference type="InterPro" id="IPR056180">
    <property type="entry name" value="ZPR1_jr_dom"/>
</dbReference>
<dbReference type="PANTHER" id="PTHR10876">
    <property type="entry name" value="ZINC FINGER PROTEIN ZPR1"/>
    <property type="match status" value="1"/>
</dbReference>
<dbReference type="AlphaFoldDB" id="A0AA97F991"/>
<dbReference type="GeneID" id="85228542"/>
<name>A0AA97F991_9EURY</name>
<dbReference type="InterPro" id="IPR004470">
    <property type="entry name" value="ZPR1-like_arc"/>
</dbReference>